<proteinExistence type="predicted"/>
<evidence type="ECO:0000256" key="1">
    <source>
        <dbReference type="SAM" id="MobiDB-lite"/>
    </source>
</evidence>
<feature type="compositionally biased region" description="Basic residues" evidence="1">
    <location>
        <begin position="137"/>
        <end position="158"/>
    </location>
</feature>
<dbReference type="AlphaFoldDB" id="A0A6C0AS40"/>
<protein>
    <submittedName>
        <fullName evidence="2">Uncharacterized protein</fullName>
    </submittedName>
</protein>
<accession>A0A6C0AS40</accession>
<feature type="region of interest" description="Disordered" evidence="1">
    <location>
        <begin position="114"/>
        <end position="158"/>
    </location>
</feature>
<name>A0A6C0AS40_9ZZZZ</name>
<evidence type="ECO:0000313" key="2">
    <source>
        <dbReference type="EMBL" id="QHS82729.1"/>
    </source>
</evidence>
<dbReference type="EMBL" id="MN740804">
    <property type="protein sequence ID" value="QHS82729.1"/>
    <property type="molecule type" value="Genomic_DNA"/>
</dbReference>
<organism evidence="2">
    <name type="scientific">viral metagenome</name>
    <dbReference type="NCBI Taxonomy" id="1070528"/>
    <lineage>
        <taxon>unclassified sequences</taxon>
        <taxon>metagenomes</taxon>
        <taxon>organismal metagenomes</taxon>
    </lineage>
</organism>
<sequence>MEITLRLNINKGDYFRLSPQEKAAYLVKDINSTNPVDAAWTKDLIIAELRINANSEGWSDAYNKKHPKEYDAYITDKTNENLEWLKNKGVDEHKRIDWLREVIRKYEADMVDVKRSESESGSVATPRKKLFGLFGGRRSRRKSKSSRGTRKNKRRNKR</sequence>
<reference evidence="2" key="1">
    <citation type="journal article" date="2020" name="Nature">
        <title>Giant virus diversity and host interactions through global metagenomics.</title>
        <authorList>
            <person name="Schulz F."/>
            <person name="Roux S."/>
            <person name="Paez-Espino D."/>
            <person name="Jungbluth S."/>
            <person name="Walsh D.A."/>
            <person name="Denef V.J."/>
            <person name="McMahon K.D."/>
            <person name="Konstantinidis K.T."/>
            <person name="Eloe-Fadrosh E.A."/>
            <person name="Kyrpides N.C."/>
            <person name="Woyke T."/>
        </authorList>
    </citation>
    <scope>NUCLEOTIDE SEQUENCE</scope>
    <source>
        <strain evidence="2">GVMAG-S-1101171-111</strain>
    </source>
</reference>